<reference evidence="5" key="1">
    <citation type="submission" date="2020-08" db="EMBL/GenBank/DDBJ databases">
        <title>Genome public.</title>
        <authorList>
            <person name="Liu C."/>
            <person name="Sun Q."/>
        </authorList>
    </citation>
    <scope>NUCLEOTIDE SEQUENCE</scope>
    <source>
        <strain evidence="5">NSJ-23</strain>
    </source>
</reference>
<gene>
    <name evidence="5" type="ORF">H8S11_00515</name>
</gene>
<keyword evidence="6" id="KW-1185">Reference proteome</keyword>
<evidence type="ECO:0000256" key="3">
    <source>
        <dbReference type="ARBA" id="ARBA00023125"/>
    </source>
</evidence>
<dbReference type="SUPFAM" id="SSF46785">
    <property type="entry name" value="Winged helix' DNA-binding domain"/>
    <property type="match status" value="1"/>
</dbReference>
<dbReference type="Gene3D" id="1.10.10.10">
    <property type="entry name" value="Winged helix-like DNA-binding domain superfamily/Winged helix DNA-binding domain"/>
    <property type="match status" value="1"/>
</dbReference>
<comment type="caution">
    <text evidence="5">The sequence shown here is derived from an EMBL/GenBank/DDBJ whole genome shotgun (WGS) entry which is preliminary data.</text>
</comment>
<sequence>MEVLWDSGPVSSTQLVSLCGERLDWNKSTTYTVLRRLKNKGLVRHQNTVVTPLVTREEVIRAQGEELVRRAGGLPLFMTAFLSGRKLTAQEAEELKELIDEKMGEG</sequence>
<evidence type="ECO:0000313" key="5">
    <source>
        <dbReference type="EMBL" id="MBC5721310.1"/>
    </source>
</evidence>
<keyword evidence="3" id="KW-0238">DNA-binding</keyword>
<dbReference type="InterPro" id="IPR036390">
    <property type="entry name" value="WH_DNA-bd_sf"/>
</dbReference>
<name>A0A8J6M298_9FIRM</name>
<protein>
    <submittedName>
        <fullName evidence="5">BlaI/MecI/CopY family transcriptional regulator</fullName>
    </submittedName>
</protein>
<evidence type="ECO:0000256" key="1">
    <source>
        <dbReference type="ARBA" id="ARBA00011046"/>
    </source>
</evidence>
<comment type="similarity">
    <text evidence="1">Belongs to the BlaI transcriptional regulatory family.</text>
</comment>
<proteinExistence type="inferred from homology"/>
<dbReference type="Proteomes" id="UP000628736">
    <property type="component" value="Unassembled WGS sequence"/>
</dbReference>
<dbReference type="EMBL" id="JACOPO010000001">
    <property type="protein sequence ID" value="MBC5721310.1"/>
    <property type="molecule type" value="Genomic_DNA"/>
</dbReference>
<evidence type="ECO:0000256" key="2">
    <source>
        <dbReference type="ARBA" id="ARBA00023015"/>
    </source>
</evidence>
<dbReference type="InterPro" id="IPR036388">
    <property type="entry name" value="WH-like_DNA-bd_sf"/>
</dbReference>
<dbReference type="GO" id="GO:0045892">
    <property type="term" value="P:negative regulation of DNA-templated transcription"/>
    <property type="evidence" value="ECO:0007669"/>
    <property type="project" value="InterPro"/>
</dbReference>
<dbReference type="GO" id="GO:0003677">
    <property type="term" value="F:DNA binding"/>
    <property type="evidence" value="ECO:0007669"/>
    <property type="project" value="UniProtKB-KW"/>
</dbReference>
<dbReference type="Gene3D" id="1.10.4040.10">
    <property type="entry name" value="Penicillinase repressor domain"/>
    <property type="match status" value="1"/>
</dbReference>
<evidence type="ECO:0000256" key="4">
    <source>
        <dbReference type="ARBA" id="ARBA00023163"/>
    </source>
</evidence>
<accession>A0A8J6M298</accession>
<evidence type="ECO:0000313" key="6">
    <source>
        <dbReference type="Proteomes" id="UP000628736"/>
    </source>
</evidence>
<keyword evidence="4" id="KW-0804">Transcription</keyword>
<dbReference type="Pfam" id="PF03965">
    <property type="entry name" value="Penicillinase_R"/>
    <property type="match status" value="1"/>
</dbReference>
<dbReference type="AlphaFoldDB" id="A0A8J6M298"/>
<keyword evidence="2" id="KW-0805">Transcription regulation</keyword>
<organism evidence="5 6">
    <name type="scientific">Flintibacter hominis</name>
    <dbReference type="NCBI Taxonomy" id="2763048"/>
    <lineage>
        <taxon>Bacteria</taxon>
        <taxon>Bacillati</taxon>
        <taxon>Bacillota</taxon>
        <taxon>Clostridia</taxon>
        <taxon>Eubacteriales</taxon>
        <taxon>Flintibacter</taxon>
    </lineage>
</organism>
<dbReference type="InterPro" id="IPR005650">
    <property type="entry name" value="BlaI_family"/>
</dbReference>